<dbReference type="PRINTS" id="PR01007">
    <property type="entry name" value="FLGHOOKFLIK"/>
</dbReference>
<evidence type="ECO:0000256" key="3">
    <source>
        <dbReference type="ARBA" id="ARBA00022795"/>
    </source>
</evidence>
<sequence length="477" mass="51891">MNSPANLHIFLDTQPSRPADFNKSPSAPSASKQDFEKQLQGTRHQQSSEATRSKEQRDSAQQRLDVRRKSDEQAAASKSTSKTNEKQQVADARSSEQPSNSRTVRDKDGLDGKELPQGGEKLPLPEKTSELLASLSDEQADKLLKDVSQWLQGLSDEDLEKLKQALLDGDLASLEKLLPEDLQQHLEYLASNLGKDLEDLYAGVQQLLASIQQAGVDVRQISALRSDASGLKLEMLAGNSTDQRSTAGRPEISLQETSQRSQEQGRDFSGGREELQNKRQERLEALVSRLSRGDLSSSSVNRGGGESMQQLIQAASQGLGNTVTAQPTAARMAASMPTMPSMAQATAQANAEALSNRITMMQGRGMQVAEMRLDPPDLGNLRIQIRMQGDQASVILQSPNAQARDLLENALPRLREMLEEQGLSLVDASVSEESMGDDQQGDEQGTGGGQGLASTETEDAEKIAYFEEPLGLIDYYA</sequence>
<evidence type="ECO:0000256" key="1">
    <source>
        <dbReference type="ARBA" id="ARBA00003944"/>
    </source>
</evidence>
<dbReference type="InterPro" id="IPR038610">
    <property type="entry name" value="FliK-like_C_sf"/>
</dbReference>
<dbReference type="EMBL" id="FOLH01000003">
    <property type="protein sequence ID" value="SFC17492.1"/>
    <property type="molecule type" value="Genomic_DNA"/>
</dbReference>
<dbReference type="OrthoDB" id="1792985at2"/>
<dbReference type="GO" id="GO:0044780">
    <property type="term" value="P:bacterial-type flagellum assembly"/>
    <property type="evidence" value="ECO:0007669"/>
    <property type="project" value="InterPro"/>
</dbReference>
<dbReference type="Proteomes" id="UP000199058">
    <property type="component" value="Unassembled WGS sequence"/>
</dbReference>
<feature type="compositionally biased region" description="Basic and acidic residues" evidence="4">
    <location>
        <begin position="103"/>
        <end position="114"/>
    </location>
</feature>
<comment type="function">
    <text evidence="1">Controls the length of the flagellar hook.</text>
</comment>
<evidence type="ECO:0000313" key="7">
    <source>
        <dbReference type="Proteomes" id="UP000199058"/>
    </source>
</evidence>
<keyword evidence="7" id="KW-1185">Reference proteome</keyword>
<accession>A0A1I1H1S2</accession>
<feature type="domain" description="Flagellar hook-length control protein-like C-terminal" evidence="5">
    <location>
        <begin position="357"/>
        <end position="437"/>
    </location>
</feature>
<dbReference type="Gene3D" id="3.30.750.140">
    <property type="match status" value="1"/>
</dbReference>
<dbReference type="Pfam" id="PF02120">
    <property type="entry name" value="Flg_hook"/>
    <property type="match status" value="1"/>
</dbReference>
<name>A0A1I1H1S2_9GAMM</name>
<dbReference type="InterPro" id="IPR001635">
    <property type="entry name" value="Flag_hook_Flik"/>
</dbReference>
<feature type="region of interest" description="Disordered" evidence="4">
    <location>
        <begin position="1"/>
        <end position="125"/>
    </location>
</feature>
<dbReference type="AlphaFoldDB" id="A0A1I1H1S2"/>
<organism evidence="6 7">
    <name type="scientific">Marinospirillum celere</name>
    <dbReference type="NCBI Taxonomy" id="1122252"/>
    <lineage>
        <taxon>Bacteria</taxon>
        <taxon>Pseudomonadati</taxon>
        <taxon>Pseudomonadota</taxon>
        <taxon>Gammaproteobacteria</taxon>
        <taxon>Oceanospirillales</taxon>
        <taxon>Oceanospirillaceae</taxon>
        <taxon>Marinospirillum</taxon>
    </lineage>
</organism>
<dbReference type="InterPro" id="IPR052563">
    <property type="entry name" value="FliK"/>
</dbReference>
<dbReference type="CDD" id="cd17470">
    <property type="entry name" value="T3SS_Flik_C"/>
    <property type="match status" value="1"/>
</dbReference>
<dbReference type="PANTHER" id="PTHR37533:SF2">
    <property type="entry name" value="FLAGELLAR HOOK-LENGTH CONTROL PROTEIN"/>
    <property type="match status" value="1"/>
</dbReference>
<dbReference type="RefSeq" id="WP_091962075.1">
    <property type="nucleotide sequence ID" value="NZ_FOLH01000003.1"/>
</dbReference>
<evidence type="ECO:0000256" key="4">
    <source>
        <dbReference type="SAM" id="MobiDB-lite"/>
    </source>
</evidence>
<protein>
    <submittedName>
        <fullName evidence="6">Hook-length control protein FliK</fullName>
    </submittedName>
</protein>
<comment type="similarity">
    <text evidence="2">Belongs to the FliK family.</text>
</comment>
<gene>
    <name evidence="6" type="ORF">SAMN05660443_1737</name>
</gene>
<feature type="region of interest" description="Disordered" evidence="4">
    <location>
        <begin position="431"/>
        <end position="463"/>
    </location>
</feature>
<evidence type="ECO:0000256" key="2">
    <source>
        <dbReference type="ARBA" id="ARBA00009149"/>
    </source>
</evidence>
<feature type="compositionally biased region" description="Basic and acidic residues" evidence="4">
    <location>
        <begin position="51"/>
        <end position="72"/>
    </location>
</feature>
<proteinExistence type="inferred from homology"/>
<feature type="compositionally biased region" description="Polar residues" evidence="4">
    <location>
        <begin position="23"/>
        <end position="32"/>
    </location>
</feature>
<feature type="region of interest" description="Disordered" evidence="4">
    <location>
        <begin position="237"/>
        <end position="277"/>
    </location>
</feature>
<reference evidence="6 7" key="1">
    <citation type="submission" date="2016-10" db="EMBL/GenBank/DDBJ databases">
        <authorList>
            <person name="de Groot N.N."/>
        </authorList>
    </citation>
    <scope>NUCLEOTIDE SEQUENCE [LARGE SCALE GENOMIC DNA]</scope>
    <source>
        <strain evidence="6 7">DSM 18438</strain>
    </source>
</reference>
<dbReference type="InterPro" id="IPR021136">
    <property type="entry name" value="Flagellar_hook_control-like_C"/>
</dbReference>
<evidence type="ECO:0000259" key="5">
    <source>
        <dbReference type="Pfam" id="PF02120"/>
    </source>
</evidence>
<feature type="compositionally biased region" description="Polar residues" evidence="4">
    <location>
        <begin position="39"/>
        <end position="50"/>
    </location>
</feature>
<dbReference type="STRING" id="1122252.SAMN05660443_1737"/>
<feature type="compositionally biased region" description="Basic and acidic residues" evidence="4">
    <location>
        <begin position="263"/>
        <end position="277"/>
    </location>
</feature>
<evidence type="ECO:0000313" key="6">
    <source>
        <dbReference type="EMBL" id="SFC17492.1"/>
    </source>
</evidence>
<keyword evidence="3" id="KW-1005">Bacterial flagellum biogenesis</keyword>
<dbReference type="GO" id="GO:0009424">
    <property type="term" value="C:bacterial-type flagellum hook"/>
    <property type="evidence" value="ECO:0007669"/>
    <property type="project" value="InterPro"/>
</dbReference>
<dbReference type="PANTHER" id="PTHR37533">
    <property type="entry name" value="FLAGELLAR HOOK-LENGTH CONTROL PROTEIN"/>
    <property type="match status" value="1"/>
</dbReference>